<evidence type="ECO:0000256" key="5">
    <source>
        <dbReference type="ARBA" id="ARBA00022553"/>
    </source>
</evidence>
<dbReference type="SMART" id="SM00387">
    <property type="entry name" value="HATPase_c"/>
    <property type="match status" value="1"/>
</dbReference>
<dbReference type="PROSITE" id="PS50109">
    <property type="entry name" value="HIS_KIN"/>
    <property type="match status" value="1"/>
</dbReference>
<dbReference type="Gene3D" id="6.10.340.10">
    <property type="match status" value="1"/>
</dbReference>
<dbReference type="InterPro" id="IPR010559">
    <property type="entry name" value="Sig_transdc_His_kin_internal"/>
</dbReference>
<evidence type="ECO:0000313" key="17">
    <source>
        <dbReference type="EMBL" id="MPM30062.1"/>
    </source>
</evidence>
<accession>A0A644YN52</accession>
<feature type="transmembrane region" description="Helical" evidence="14">
    <location>
        <begin position="6"/>
        <end position="28"/>
    </location>
</feature>
<evidence type="ECO:0000256" key="8">
    <source>
        <dbReference type="ARBA" id="ARBA00022741"/>
    </source>
</evidence>
<dbReference type="SUPFAM" id="SSF158472">
    <property type="entry name" value="HAMP domain-like"/>
    <property type="match status" value="1"/>
</dbReference>
<evidence type="ECO:0000259" key="15">
    <source>
        <dbReference type="PROSITE" id="PS50109"/>
    </source>
</evidence>
<dbReference type="Gene3D" id="3.30.450.20">
    <property type="entry name" value="PAS domain"/>
    <property type="match status" value="2"/>
</dbReference>
<dbReference type="InterPro" id="IPR005467">
    <property type="entry name" value="His_kinase_dom"/>
</dbReference>
<evidence type="ECO:0000256" key="7">
    <source>
        <dbReference type="ARBA" id="ARBA00022692"/>
    </source>
</evidence>
<keyword evidence="5" id="KW-0597">Phosphoprotein</keyword>
<evidence type="ECO:0000256" key="11">
    <source>
        <dbReference type="ARBA" id="ARBA00022989"/>
    </source>
</evidence>
<dbReference type="Pfam" id="PF06580">
    <property type="entry name" value="His_kinase"/>
    <property type="match status" value="1"/>
</dbReference>
<evidence type="ECO:0000259" key="16">
    <source>
        <dbReference type="PROSITE" id="PS50885"/>
    </source>
</evidence>
<evidence type="ECO:0000256" key="2">
    <source>
        <dbReference type="ARBA" id="ARBA00004651"/>
    </source>
</evidence>
<dbReference type="EMBL" id="VSSQ01005684">
    <property type="protein sequence ID" value="MPM30062.1"/>
    <property type="molecule type" value="Genomic_DNA"/>
</dbReference>
<keyword evidence="10" id="KW-0067">ATP-binding</keyword>
<feature type="domain" description="HAMP" evidence="16">
    <location>
        <begin position="322"/>
        <end position="374"/>
    </location>
</feature>
<evidence type="ECO:0000256" key="6">
    <source>
        <dbReference type="ARBA" id="ARBA00022679"/>
    </source>
</evidence>
<comment type="subcellular location">
    <subcellularLocation>
        <location evidence="2">Cell membrane</location>
        <topology evidence="2">Multi-pass membrane protein</topology>
    </subcellularLocation>
</comment>
<keyword evidence="11 14" id="KW-1133">Transmembrane helix</keyword>
<dbReference type="Pfam" id="PF00672">
    <property type="entry name" value="HAMP"/>
    <property type="match status" value="1"/>
</dbReference>
<dbReference type="PANTHER" id="PTHR34220">
    <property type="entry name" value="SENSOR HISTIDINE KINASE YPDA"/>
    <property type="match status" value="1"/>
</dbReference>
<organism evidence="17">
    <name type="scientific">bioreactor metagenome</name>
    <dbReference type="NCBI Taxonomy" id="1076179"/>
    <lineage>
        <taxon>unclassified sequences</taxon>
        <taxon>metagenomes</taxon>
        <taxon>ecological metagenomes</taxon>
    </lineage>
</organism>
<dbReference type="EC" id="2.7.13.3" evidence="3"/>
<dbReference type="InterPro" id="IPR003660">
    <property type="entry name" value="HAMP_dom"/>
</dbReference>
<evidence type="ECO:0000256" key="9">
    <source>
        <dbReference type="ARBA" id="ARBA00022777"/>
    </source>
</evidence>
<keyword evidence="9" id="KW-0418">Kinase</keyword>
<dbReference type="Gene3D" id="3.30.565.10">
    <property type="entry name" value="Histidine kinase-like ATPase, C-terminal domain"/>
    <property type="match status" value="1"/>
</dbReference>
<keyword evidence="13 14" id="KW-0472">Membrane</keyword>
<comment type="caution">
    <text evidence="17">The sequence shown here is derived from an EMBL/GenBank/DDBJ whole genome shotgun (WGS) entry which is preliminary data.</text>
</comment>
<name>A0A644YN52_9ZZZZ</name>
<keyword evidence="12" id="KW-0902">Two-component regulatory system</keyword>
<dbReference type="GO" id="GO:0005524">
    <property type="term" value="F:ATP binding"/>
    <property type="evidence" value="ECO:0007669"/>
    <property type="project" value="UniProtKB-KW"/>
</dbReference>
<protein>
    <recommendedName>
        <fullName evidence="3">histidine kinase</fullName>
        <ecNumber evidence="3">2.7.13.3</ecNumber>
    </recommendedName>
</protein>
<proteinExistence type="predicted"/>
<dbReference type="AlphaFoldDB" id="A0A644YN52"/>
<keyword evidence="8" id="KW-0547">Nucleotide-binding</keyword>
<feature type="transmembrane region" description="Helical" evidence="14">
    <location>
        <begin position="302"/>
        <end position="324"/>
    </location>
</feature>
<keyword evidence="4" id="KW-1003">Cell membrane</keyword>
<feature type="domain" description="Histidine kinase" evidence="15">
    <location>
        <begin position="484"/>
        <end position="583"/>
    </location>
</feature>
<reference evidence="17" key="1">
    <citation type="submission" date="2019-08" db="EMBL/GenBank/DDBJ databases">
        <authorList>
            <person name="Kucharzyk K."/>
            <person name="Murdoch R.W."/>
            <person name="Higgins S."/>
            <person name="Loffler F."/>
        </authorList>
    </citation>
    <scope>NUCLEOTIDE SEQUENCE</scope>
</reference>
<gene>
    <name evidence="17" type="ORF">SDC9_76604</name>
</gene>
<dbReference type="CDD" id="cd06225">
    <property type="entry name" value="HAMP"/>
    <property type="match status" value="1"/>
</dbReference>
<evidence type="ECO:0000256" key="3">
    <source>
        <dbReference type="ARBA" id="ARBA00012438"/>
    </source>
</evidence>
<evidence type="ECO:0000256" key="4">
    <source>
        <dbReference type="ARBA" id="ARBA00022475"/>
    </source>
</evidence>
<keyword evidence="7 14" id="KW-0812">Transmembrane</keyword>
<dbReference type="InterPro" id="IPR036890">
    <property type="entry name" value="HATPase_C_sf"/>
</dbReference>
<dbReference type="GO" id="GO:0000155">
    <property type="term" value="F:phosphorelay sensor kinase activity"/>
    <property type="evidence" value="ECO:0007669"/>
    <property type="project" value="InterPro"/>
</dbReference>
<sequence length="583" mass="67521">MKIKSITLKLCLLLVTFIIVVSIIIGTWSIKDTNNIVQIEIGKMNNEILEEVADNISILLSNIEEIGNNIVEDNKLVSILSIKKEDVLNNTQEAIDADKYVEGLLNEQVWRYGKYNMKPELYVISENGFSFGTYSKNKYTMKSIKNEVWYNEIVKANGNTVLISTFEDEDGIGPYKCIFRMGRLIKDLITDETLGVLIMDVSEKMLYDRYNRIIKDGRSIYIIDKEGNIISGRDKRLIGKNYYKELDYGDYLKTEEWYSIFKRDNTDYMKLIDTLDRYEWSIIEEIPLHIVRQPIKQITQKFLLTLALVIIVSSVVVYKISVWVTKPVINIKNTIEKVMKGNLKVKVEIDRNDEIGDLEESFNNMVKWLDDSIEEIKEKEKQKRIAELSFLQAQINPHFLYNTLSGVRFLVSMNKNEEAEEMLYKFSKLLRSILPKASELISLEDEIEMIKTYTDLQKIRYPDSFVVNIDIDNEIKHTMVPALILQPIVENAIFYSMEGENRKGEIKIKGYIENQNILIEISDNGKGMSSSQIDKVFNNKESINRVGLINVHERIQLNYGKEYGIEVSSKEGIGTKVIFKLPK</sequence>
<evidence type="ECO:0000256" key="14">
    <source>
        <dbReference type="SAM" id="Phobius"/>
    </source>
</evidence>
<evidence type="ECO:0000256" key="13">
    <source>
        <dbReference type="ARBA" id="ARBA00023136"/>
    </source>
</evidence>
<dbReference type="InterPro" id="IPR050640">
    <property type="entry name" value="Bact_2-comp_sensor_kinase"/>
</dbReference>
<keyword evidence="6" id="KW-0808">Transferase</keyword>
<comment type="catalytic activity">
    <reaction evidence="1">
        <text>ATP + protein L-histidine = ADP + protein N-phospho-L-histidine.</text>
        <dbReference type="EC" id="2.7.13.3"/>
    </reaction>
</comment>
<evidence type="ECO:0000256" key="10">
    <source>
        <dbReference type="ARBA" id="ARBA00022840"/>
    </source>
</evidence>
<dbReference type="Pfam" id="PF02518">
    <property type="entry name" value="HATPase_c"/>
    <property type="match status" value="1"/>
</dbReference>
<dbReference type="GO" id="GO:0005886">
    <property type="term" value="C:plasma membrane"/>
    <property type="evidence" value="ECO:0007669"/>
    <property type="project" value="UniProtKB-SubCell"/>
</dbReference>
<dbReference type="PROSITE" id="PS50885">
    <property type="entry name" value="HAMP"/>
    <property type="match status" value="1"/>
</dbReference>
<evidence type="ECO:0000256" key="12">
    <source>
        <dbReference type="ARBA" id="ARBA00023012"/>
    </source>
</evidence>
<dbReference type="InterPro" id="IPR003594">
    <property type="entry name" value="HATPase_dom"/>
</dbReference>
<dbReference type="PANTHER" id="PTHR34220:SF11">
    <property type="entry name" value="SENSOR PROTEIN KINASE HPTS"/>
    <property type="match status" value="1"/>
</dbReference>
<dbReference type="SMART" id="SM00304">
    <property type="entry name" value="HAMP"/>
    <property type="match status" value="1"/>
</dbReference>
<evidence type="ECO:0000256" key="1">
    <source>
        <dbReference type="ARBA" id="ARBA00000085"/>
    </source>
</evidence>
<dbReference type="SUPFAM" id="SSF55874">
    <property type="entry name" value="ATPase domain of HSP90 chaperone/DNA topoisomerase II/histidine kinase"/>
    <property type="match status" value="1"/>
</dbReference>